<evidence type="ECO:0000313" key="2">
    <source>
        <dbReference type="Proteomes" id="UP001148737"/>
    </source>
</evidence>
<organism evidence="1 2">
    <name type="scientific">Lecanicillium saksenae</name>
    <dbReference type="NCBI Taxonomy" id="468837"/>
    <lineage>
        <taxon>Eukaryota</taxon>
        <taxon>Fungi</taxon>
        <taxon>Dikarya</taxon>
        <taxon>Ascomycota</taxon>
        <taxon>Pezizomycotina</taxon>
        <taxon>Sordariomycetes</taxon>
        <taxon>Hypocreomycetidae</taxon>
        <taxon>Hypocreales</taxon>
        <taxon>Cordycipitaceae</taxon>
        <taxon>Lecanicillium</taxon>
    </lineage>
</organism>
<name>A0ACC1QDV1_9HYPO</name>
<evidence type="ECO:0000313" key="1">
    <source>
        <dbReference type="EMBL" id="KAJ3472871.1"/>
    </source>
</evidence>
<dbReference type="EMBL" id="JANAKD010002804">
    <property type="protein sequence ID" value="KAJ3472871.1"/>
    <property type="molecule type" value="Genomic_DNA"/>
</dbReference>
<reference evidence="1" key="1">
    <citation type="submission" date="2022-07" db="EMBL/GenBank/DDBJ databases">
        <title>Genome Sequence of Lecanicillium saksenae.</title>
        <authorList>
            <person name="Buettner E."/>
        </authorList>
    </citation>
    <scope>NUCLEOTIDE SEQUENCE</scope>
    <source>
        <strain evidence="1">VT-O1</strain>
    </source>
</reference>
<sequence>MAKKVEAVWTGMGGKLVHPVHTNMCWIDIEAHGVSTDKFTEICKEQGLVVSGGRLVTHYQIAQNEAEVLPRLERVFKQVLGA</sequence>
<proteinExistence type="predicted"/>
<gene>
    <name evidence="1" type="ORF">NLG97_g10664</name>
</gene>
<comment type="caution">
    <text evidence="1">The sequence shown here is derived from an EMBL/GenBank/DDBJ whole genome shotgun (WGS) entry which is preliminary data.</text>
</comment>
<keyword evidence="2" id="KW-1185">Reference proteome</keyword>
<protein>
    <submittedName>
        <fullName evidence="1">Uncharacterized protein</fullName>
    </submittedName>
</protein>
<dbReference type="Proteomes" id="UP001148737">
    <property type="component" value="Unassembled WGS sequence"/>
</dbReference>
<accession>A0ACC1QDV1</accession>